<dbReference type="InterPro" id="IPR016299">
    <property type="entry name" value="Riboflavin_synth_RibBA"/>
</dbReference>
<evidence type="ECO:0000256" key="2">
    <source>
        <dbReference type="ARBA" id="ARBA00002284"/>
    </source>
</evidence>
<feature type="binding site" evidence="17">
    <location>
        <position position="162"/>
    </location>
    <ligand>
        <name>D-ribulose 5-phosphate</name>
        <dbReference type="ChEBI" id="CHEBI:58121"/>
    </ligand>
</feature>
<dbReference type="GO" id="GO:0003935">
    <property type="term" value="F:GTP cyclohydrolase II activity"/>
    <property type="evidence" value="ECO:0007669"/>
    <property type="project" value="UniProtKB-EC"/>
</dbReference>
<evidence type="ECO:0000256" key="6">
    <source>
        <dbReference type="ARBA" id="ARBA00022619"/>
    </source>
</evidence>
<comment type="catalytic activity">
    <reaction evidence="1 17">
        <text>D-ribulose 5-phosphate = (2S)-2-hydroxy-3-oxobutyl phosphate + formate + H(+)</text>
        <dbReference type="Rhea" id="RHEA:18457"/>
        <dbReference type="ChEBI" id="CHEBI:15378"/>
        <dbReference type="ChEBI" id="CHEBI:15740"/>
        <dbReference type="ChEBI" id="CHEBI:58121"/>
        <dbReference type="ChEBI" id="CHEBI:58830"/>
        <dbReference type="EC" id="4.1.99.12"/>
    </reaction>
</comment>
<reference evidence="19 20" key="1">
    <citation type="submission" date="2020-08" db="EMBL/GenBank/DDBJ databases">
        <title>A Genomic Blueprint of the Chicken Gut Microbiome.</title>
        <authorList>
            <person name="Gilroy R."/>
            <person name="Ravi A."/>
            <person name="Getino M."/>
            <person name="Pursley I."/>
            <person name="Horton D.L."/>
            <person name="Alikhan N.-F."/>
            <person name="Baker D."/>
            <person name="Gharbi K."/>
            <person name="Hall N."/>
            <person name="Watson M."/>
            <person name="Adriaenssens E.M."/>
            <person name="Foster-Nyarko E."/>
            <person name="Jarju S."/>
            <person name="Secka A."/>
            <person name="Antonio M."/>
            <person name="Oren A."/>
            <person name="Chaudhuri R."/>
            <person name="La Ragione R.M."/>
            <person name="Hildebrand F."/>
            <person name="Pallen M.J."/>
        </authorList>
    </citation>
    <scope>NUCLEOTIDE SEQUENCE [LARGE SCALE GENOMIC DNA]</scope>
    <source>
        <strain evidence="19 20">Sa2CUA10</strain>
    </source>
</reference>
<evidence type="ECO:0000256" key="12">
    <source>
        <dbReference type="ARBA" id="ARBA00023134"/>
    </source>
</evidence>
<feature type="binding site" evidence="17">
    <location>
        <begin position="293"/>
        <end position="295"/>
    </location>
    <ligand>
        <name>GTP</name>
        <dbReference type="ChEBI" id="CHEBI:37565"/>
    </ligand>
</feature>
<comment type="similarity">
    <text evidence="17">In the C-terminal section; belongs to the GTP cyclohydrolase II family.</text>
</comment>
<feature type="binding site" evidence="17">
    <location>
        <begin position="138"/>
        <end position="142"/>
    </location>
    <ligand>
        <name>D-ribulose 5-phosphate</name>
        <dbReference type="ChEBI" id="CHEBI:58121"/>
    </ligand>
</feature>
<feature type="site" description="Essential for DHBP synthase activity" evidence="17">
    <location>
        <position position="162"/>
    </location>
</feature>
<dbReference type="PANTHER" id="PTHR21327:SF18">
    <property type="entry name" value="3,4-DIHYDROXY-2-BUTANONE 4-PHOSPHATE SYNTHASE"/>
    <property type="match status" value="1"/>
</dbReference>
<evidence type="ECO:0000256" key="16">
    <source>
        <dbReference type="ARBA" id="ARBA00049295"/>
    </source>
</evidence>
<evidence type="ECO:0000256" key="13">
    <source>
        <dbReference type="ARBA" id="ARBA00023211"/>
    </source>
</evidence>
<evidence type="ECO:0000256" key="1">
    <source>
        <dbReference type="ARBA" id="ARBA00000141"/>
    </source>
</evidence>
<dbReference type="Proteomes" id="UP000603641">
    <property type="component" value="Unassembled WGS sequence"/>
</dbReference>
<protein>
    <recommendedName>
        <fullName evidence="17">Riboflavin biosynthesis protein RibBA</fullName>
    </recommendedName>
    <domain>
        <recommendedName>
            <fullName evidence="17">3,4-dihydroxy-2-butanone 4-phosphate synthase</fullName>
            <shortName evidence="17">DHBP synthase</shortName>
            <ecNumber evidence="17">4.1.99.12</ecNumber>
        </recommendedName>
    </domain>
    <domain>
        <recommendedName>
            <fullName evidence="17">GTP cyclohydrolase-2</fullName>
            <ecNumber evidence="17">3.5.4.25</ecNumber>
        </recommendedName>
        <alternativeName>
            <fullName evidence="17">GTP cyclohydrolase II</fullName>
        </alternativeName>
    </domain>
</protein>
<feature type="active site" description="Nucleophile; for GTP cyclohydrolase activity" evidence="17">
    <location>
        <position position="329"/>
    </location>
</feature>
<feature type="region of interest" description="GTP cyclohydrolase II" evidence="17">
    <location>
        <begin position="200"/>
        <end position="397"/>
    </location>
</feature>
<comment type="catalytic activity">
    <reaction evidence="16 17">
        <text>GTP + 4 H2O = 2,5-diamino-6-hydroxy-4-(5-phosphoribosylamino)-pyrimidine + formate + 2 phosphate + 3 H(+)</text>
        <dbReference type="Rhea" id="RHEA:23704"/>
        <dbReference type="ChEBI" id="CHEBI:15377"/>
        <dbReference type="ChEBI" id="CHEBI:15378"/>
        <dbReference type="ChEBI" id="CHEBI:15740"/>
        <dbReference type="ChEBI" id="CHEBI:37565"/>
        <dbReference type="ChEBI" id="CHEBI:43474"/>
        <dbReference type="ChEBI" id="CHEBI:58614"/>
        <dbReference type="EC" id="3.5.4.25"/>
    </reaction>
</comment>
<evidence type="ECO:0000256" key="15">
    <source>
        <dbReference type="ARBA" id="ARBA00023268"/>
    </source>
</evidence>
<keyword evidence="13 17" id="KW-0464">Manganese</keyword>
<comment type="caution">
    <text evidence="19">The sequence shown here is derived from an EMBL/GenBank/DDBJ whole genome shotgun (WGS) entry which is preliminary data.</text>
</comment>
<feature type="binding site" evidence="17">
    <location>
        <position position="271"/>
    </location>
    <ligand>
        <name>GTP</name>
        <dbReference type="ChEBI" id="CHEBI:37565"/>
    </ligand>
</feature>
<evidence type="ECO:0000256" key="5">
    <source>
        <dbReference type="ARBA" id="ARBA00005520"/>
    </source>
</evidence>
<accession>A0ABR8SPQ6</accession>
<comment type="pathway">
    <text evidence="4 17">Cofactor biosynthesis; riboflavin biosynthesis; 2-hydroxy-3-oxobutyl phosphate from D-ribulose 5-phosphate: step 1/1.</text>
</comment>
<comment type="pathway">
    <text evidence="3 17">Cofactor biosynthesis; riboflavin biosynthesis; 5-amino-6-(D-ribitylamino)uracil from GTP: step 1/4.</text>
</comment>
<keyword evidence="15 17" id="KW-0511">Multifunctional enzyme</keyword>
<dbReference type="CDD" id="cd00641">
    <property type="entry name" value="GTP_cyclohydro2"/>
    <property type="match status" value="1"/>
</dbReference>
<dbReference type="NCBIfam" id="NF001591">
    <property type="entry name" value="PRK00393.1"/>
    <property type="match status" value="1"/>
</dbReference>
<evidence type="ECO:0000256" key="17">
    <source>
        <dbReference type="HAMAP-Rule" id="MF_01283"/>
    </source>
</evidence>
<keyword evidence="11 17" id="KW-0460">Magnesium</keyword>
<feature type="region of interest" description="DHBP synthase" evidence="17">
    <location>
        <begin position="1"/>
        <end position="199"/>
    </location>
</feature>
<keyword evidence="12 17" id="KW-0342">GTP-binding</keyword>
<evidence type="ECO:0000259" key="18">
    <source>
        <dbReference type="Pfam" id="PF00925"/>
    </source>
</evidence>
<feature type="binding site" evidence="17">
    <location>
        <position position="31"/>
    </location>
    <ligand>
        <name>D-ribulose 5-phosphate</name>
        <dbReference type="ChEBI" id="CHEBI:58121"/>
    </ligand>
</feature>
<comment type="function">
    <text evidence="17">Catalyzes the conversion of GTP to 2,5-diamino-6-ribosylamino-4(3H)-pyrimidinone 5'-phosphate (DARP), formate and pyrophosphate.</text>
</comment>
<name>A0ABR8SPQ6_9BACL</name>
<dbReference type="Pfam" id="PF00925">
    <property type="entry name" value="GTP_cyclohydro2"/>
    <property type="match status" value="1"/>
</dbReference>
<evidence type="ECO:0000256" key="3">
    <source>
        <dbReference type="ARBA" id="ARBA00004853"/>
    </source>
</evidence>
<dbReference type="NCBIfam" id="NF006803">
    <property type="entry name" value="PRK09311.1"/>
    <property type="match status" value="1"/>
</dbReference>
<dbReference type="InterPro" id="IPR036144">
    <property type="entry name" value="RibA-like_sf"/>
</dbReference>
<feature type="binding site" evidence="17">
    <location>
        <position position="355"/>
    </location>
    <ligand>
        <name>GTP</name>
        <dbReference type="ChEBI" id="CHEBI:37565"/>
    </ligand>
</feature>
<dbReference type="GO" id="GO:0008686">
    <property type="term" value="F:3,4-dihydroxy-2-butanone-4-phosphate synthase activity"/>
    <property type="evidence" value="ECO:0007669"/>
    <property type="project" value="UniProtKB-EC"/>
</dbReference>
<dbReference type="Gene3D" id="3.90.870.10">
    <property type="entry name" value="DHBP synthase"/>
    <property type="match status" value="1"/>
</dbReference>
<dbReference type="InterPro" id="IPR017945">
    <property type="entry name" value="DHBP_synth_RibB-like_a/b_dom"/>
</dbReference>
<feature type="domain" description="GTP cyclohydrolase II" evidence="18">
    <location>
        <begin position="206"/>
        <end position="370"/>
    </location>
</feature>
<gene>
    <name evidence="17" type="primary">ribBA</name>
    <name evidence="19" type="ORF">H9648_15555</name>
</gene>
<evidence type="ECO:0000256" key="4">
    <source>
        <dbReference type="ARBA" id="ARBA00004904"/>
    </source>
</evidence>
<comment type="function">
    <text evidence="2 17">Catalyzes the conversion of D-ribulose 5-phosphate to formate and 3,4-dihydroxy-2-butanone 4-phosphate.</text>
</comment>
<keyword evidence="7 17" id="KW-0479">Metal-binding</keyword>
<feature type="site" description="Essential for DHBP synthase activity" evidence="17">
    <location>
        <position position="124"/>
    </location>
</feature>
<keyword evidence="9 17" id="KW-0378">Hydrolase</keyword>
<feature type="binding site" evidence="17">
    <location>
        <position position="141"/>
    </location>
    <ligand>
        <name>Mg(2+)</name>
        <dbReference type="ChEBI" id="CHEBI:18420"/>
        <label>2</label>
    </ligand>
</feature>
<keyword evidence="8 17" id="KW-0547">Nucleotide-binding</keyword>
<feature type="binding site" evidence="17">
    <location>
        <position position="255"/>
    </location>
    <ligand>
        <name>Zn(2+)</name>
        <dbReference type="ChEBI" id="CHEBI:29105"/>
        <note>catalytic</note>
    </ligand>
</feature>
<dbReference type="InterPro" id="IPR000422">
    <property type="entry name" value="DHBP_synthase_RibB"/>
</dbReference>
<dbReference type="PANTHER" id="PTHR21327">
    <property type="entry name" value="GTP CYCLOHYDROLASE II-RELATED"/>
    <property type="match status" value="1"/>
</dbReference>
<dbReference type="EC" id="3.5.4.25" evidence="17"/>
<evidence type="ECO:0000256" key="9">
    <source>
        <dbReference type="ARBA" id="ARBA00022801"/>
    </source>
</evidence>
<dbReference type="SUPFAM" id="SSF142695">
    <property type="entry name" value="RibA-like"/>
    <property type="match status" value="1"/>
</dbReference>
<organism evidence="19 20">
    <name type="scientific">Fictibacillus norfolkensis</name>
    <dbReference type="NCBI Taxonomy" id="2762233"/>
    <lineage>
        <taxon>Bacteria</taxon>
        <taxon>Bacillati</taxon>
        <taxon>Bacillota</taxon>
        <taxon>Bacilli</taxon>
        <taxon>Bacillales</taxon>
        <taxon>Fictibacillaceae</taxon>
        <taxon>Fictibacillus</taxon>
    </lineage>
</organism>
<evidence type="ECO:0000313" key="20">
    <source>
        <dbReference type="Proteomes" id="UP000603641"/>
    </source>
</evidence>
<evidence type="ECO:0000256" key="7">
    <source>
        <dbReference type="ARBA" id="ARBA00022723"/>
    </source>
</evidence>
<dbReference type="Gene3D" id="3.40.50.10990">
    <property type="entry name" value="GTP cyclohydrolase II"/>
    <property type="match status" value="1"/>
</dbReference>
<keyword evidence="20" id="KW-1185">Reference proteome</keyword>
<comment type="cofactor">
    <cofactor evidence="17">
        <name>Zn(2+)</name>
        <dbReference type="ChEBI" id="CHEBI:29105"/>
    </cofactor>
    <text evidence="17">Binds 1 zinc ion per subunit.</text>
</comment>
<evidence type="ECO:0000313" key="19">
    <source>
        <dbReference type="EMBL" id="MBD7965477.1"/>
    </source>
</evidence>
<feature type="binding site" evidence="17">
    <location>
        <begin position="26"/>
        <end position="27"/>
    </location>
    <ligand>
        <name>D-ribulose 5-phosphate</name>
        <dbReference type="ChEBI" id="CHEBI:58121"/>
    </ligand>
</feature>
<feature type="binding site" evidence="17">
    <location>
        <position position="350"/>
    </location>
    <ligand>
        <name>GTP</name>
        <dbReference type="ChEBI" id="CHEBI:37565"/>
    </ligand>
</feature>
<dbReference type="InterPro" id="IPR000926">
    <property type="entry name" value="RibA"/>
</dbReference>
<evidence type="ECO:0000256" key="11">
    <source>
        <dbReference type="ARBA" id="ARBA00022842"/>
    </source>
</evidence>
<dbReference type="SUPFAM" id="SSF55821">
    <property type="entry name" value="YrdC/RibB"/>
    <property type="match status" value="1"/>
</dbReference>
<dbReference type="NCBIfam" id="TIGR00505">
    <property type="entry name" value="ribA"/>
    <property type="match status" value="1"/>
</dbReference>
<dbReference type="NCBIfam" id="TIGR00506">
    <property type="entry name" value="ribB"/>
    <property type="match status" value="1"/>
</dbReference>
<feature type="binding site" evidence="17">
    <location>
        <position position="27"/>
    </location>
    <ligand>
        <name>Mg(2+)</name>
        <dbReference type="ChEBI" id="CHEBI:18420"/>
        <label>1</label>
    </ligand>
</feature>
<feature type="binding site" evidence="17">
    <location>
        <position position="268"/>
    </location>
    <ligand>
        <name>Zn(2+)</name>
        <dbReference type="ChEBI" id="CHEBI:29105"/>
        <note>catalytic</note>
    </ligand>
</feature>
<feature type="binding site" evidence="17">
    <location>
        <position position="27"/>
    </location>
    <ligand>
        <name>Mg(2+)</name>
        <dbReference type="ChEBI" id="CHEBI:18420"/>
        <label>2</label>
    </ligand>
</feature>
<dbReference type="Pfam" id="PF00926">
    <property type="entry name" value="DHBP_synthase"/>
    <property type="match status" value="1"/>
</dbReference>
<dbReference type="InterPro" id="IPR032677">
    <property type="entry name" value="GTP_cyclohydro_II"/>
</dbReference>
<feature type="binding site" evidence="17">
    <location>
        <begin position="250"/>
        <end position="254"/>
    </location>
    <ligand>
        <name>GTP</name>
        <dbReference type="ChEBI" id="CHEBI:37565"/>
    </ligand>
</feature>
<dbReference type="HAMAP" id="MF_00180">
    <property type="entry name" value="RibB"/>
    <property type="match status" value="1"/>
</dbReference>
<proteinExistence type="inferred from homology"/>
<keyword evidence="10 17" id="KW-0862">Zinc</keyword>
<feature type="active site" description="Proton acceptor; for GTP cyclohydrolase activity" evidence="17">
    <location>
        <position position="327"/>
    </location>
</feature>
<feature type="binding site" evidence="17">
    <location>
        <position position="315"/>
    </location>
    <ligand>
        <name>GTP</name>
        <dbReference type="ChEBI" id="CHEBI:37565"/>
    </ligand>
</feature>
<dbReference type="HAMAP" id="MF_01283">
    <property type="entry name" value="RibBA"/>
    <property type="match status" value="1"/>
</dbReference>
<feature type="binding site" evidence="17">
    <location>
        <position position="266"/>
    </location>
    <ligand>
        <name>Zn(2+)</name>
        <dbReference type="ChEBI" id="CHEBI:29105"/>
        <note>catalytic</note>
    </ligand>
</feature>
<evidence type="ECO:0000256" key="14">
    <source>
        <dbReference type="ARBA" id="ARBA00023239"/>
    </source>
</evidence>
<evidence type="ECO:0000256" key="10">
    <source>
        <dbReference type="ARBA" id="ARBA00022833"/>
    </source>
</evidence>
<comment type="cofactor">
    <cofactor evidence="17">
        <name>Mg(2+)</name>
        <dbReference type="ChEBI" id="CHEBI:18420"/>
    </cofactor>
    <cofactor evidence="17">
        <name>Mn(2+)</name>
        <dbReference type="ChEBI" id="CHEBI:29035"/>
    </cofactor>
    <text evidence="17">Binds 2 divalent metal cations per subunit. Magnesium or manganese.</text>
</comment>
<dbReference type="PIRSF" id="PIRSF001259">
    <property type="entry name" value="RibA"/>
    <property type="match status" value="1"/>
</dbReference>
<dbReference type="EC" id="4.1.99.12" evidence="17"/>
<dbReference type="EMBL" id="JACSQM010000007">
    <property type="protein sequence ID" value="MBD7965477.1"/>
    <property type="molecule type" value="Genomic_DNA"/>
</dbReference>
<dbReference type="HAMAP" id="MF_00179">
    <property type="entry name" value="RibA"/>
    <property type="match status" value="1"/>
</dbReference>
<comment type="similarity">
    <text evidence="5 17">In the N-terminal section; belongs to the DHBP synthase family.</text>
</comment>
<keyword evidence="14 17" id="KW-0456">Lyase</keyword>
<sequence>MFHSIEEAVADLKEGKIVIVVDDEDRENEGDFVALAEGITPETINFMVTHGRGLVCTPISEEIARKLDLSPMVTTNTDSHGTAFTISVDHISTTTGISAQERAATVRELVNIESLPTDFKRPGHIFPLIGKNGGVLRRAGHTEAAIDLAQMAGSKSAGVICEIMKEDGTMARVPELVELAKQHNMKLITIKDLITYRNKTEQMVKREVEINLPTEFGDFKAIGFSNVLDEKEHVALVKGDIASGEPVLVRVHSECLTGDVFGSARCDCGLQLHAALSQIEKEGRGVLLYMRQEGRGIGLINKMKAYKLQEEGLDTVEANEQLGFAPDLRDYGIGAQILKDLGISKMKLLTNNPRKIAGLKGYDLEVTDRLALQMPHNKNNEDYLKTKKSKLGHMLHF</sequence>
<evidence type="ECO:0000256" key="8">
    <source>
        <dbReference type="ARBA" id="ARBA00022741"/>
    </source>
</evidence>
<dbReference type="RefSeq" id="WP_191754718.1">
    <property type="nucleotide sequence ID" value="NZ_JACSQM010000007.1"/>
</dbReference>
<keyword evidence="6 17" id="KW-0686">Riboflavin biosynthesis</keyword>